<feature type="domain" description="HTH marR-type" evidence="1">
    <location>
        <begin position="8"/>
        <end position="137"/>
    </location>
</feature>
<dbReference type="PANTHER" id="PTHR33164:SF57">
    <property type="entry name" value="MARR-FAMILY TRANSCRIPTIONAL REGULATOR"/>
    <property type="match status" value="1"/>
</dbReference>
<dbReference type="Pfam" id="PF12802">
    <property type="entry name" value="MarR_2"/>
    <property type="match status" value="1"/>
</dbReference>
<dbReference type="RefSeq" id="WP_175986548.1">
    <property type="nucleotide sequence ID" value="NZ_JAGTTM010000002.1"/>
</dbReference>
<dbReference type="PANTHER" id="PTHR33164">
    <property type="entry name" value="TRANSCRIPTIONAL REGULATOR, MARR FAMILY"/>
    <property type="match status" value="1"/>
</dbReference>
<proteinExistence type="predicted"/>
<name>A0A9X1RZU1_9MICO</name>
<dbReference type="InterPro" id="IPR039422">
    <property type="entry name" value="MarR/SlyA-like"/>
</dbReference>
<keyword evidence="3" id="KW-1185">Reference proteome</keyword>
<comment type="caution">
    <text evidence="2">The sequence shown here is derived from an EMBL/GenBank/DDBJ whole genome shotgun (WGS) entry which is preliminary data.</text>
</comment>
<dbReference type="InterPro" id="IPR036390">
    <property type="entry name" value="WH_DNA-bd_sf"/>
</dbReference>
<dbReference type="Proteomes" id="UP001139289">
    <property type="component" value="Unassembled WGS sequence"/>
</dbReference>
<dbReference type="AlphaFoldDB" id="A0A9X1RZU1"/>
<accession>A0A9X1RZU1</accession>
<dbReference type="InterPro" id="IPR036388">
    <property type="entry name" value="WH-like_DNA-bd_sf"/>
</dbReference>
<gene>
    <name evidence="2" type="ORF">KEC56_06230</name>
</gene>
<dbReference type="GO" id="GO:0006950">
    <property type="term" value="P:response to stress"/>
    <property type="evidence" value="ECO:0007669"/>
    <property type="project" value="TreeGrafter"/>
</dbReference>
<dbReference type="Gene3D" id="1.10.10.10">
    <property type="entry name" value="Winged helix-like DNA-binding domain superfamily/Winged helix DNA-binding domain"/>
    <property type="match status" value="1"/>
</dbReference>
<evidence type="ECO:0000259" key="1">
    <source>
        <dbReference type="PROSITE" id="PS50995"/>
    </source>
</evidence>
<dbReference type="InterPro" id="IPR000835">
    <property type="entry name" value="HTH_MarR-typ"/>
</dbReference>
<protein>
    <submittedName>
        <fullName evidence="2">Winged helix-turn-helix transcriptional regulator</fullName>
    </submittedName>
</protein>
<dbReference type="SMART" id="SM00347">
    <property type="entry name" value="HTH_MARR"/>
    <property type="match status" value="1"/>
</dbReference>
<dbReference type="EMBL" id="JAGTTM010000002">
    <property type="protein sequence ID" value="MCC2029114.1"/>
    <property type="molecule type" value="Genomic_DNA"/>
</dbReference>
<dbReference type="SUPFAM" id="SSF46785">
    <property type="entry name" value="Winged helix' DNA-binding domain"/>
    <property type="match status" value="1"/>
</dbReference>
<dbReference type="GO" id="GO:0003700">
    <property type="term" value="F:DNA-binding transcription factor activity"/>
    <property type="evidence" value="ECO:0007669"/>
    <property type="project" value="InterPro"/>
</dbReference>
<evidence type="ECO:0000313" key="3">
    <source>
        <dbReference type="Proteomes" id="UP001139289"/>
    </source>
</evidence>
<evidence type="ECO:0000313" key="2">
    <source>
        <dbReference type="EMBL" id="MCC2029114.1"/>
    </source>
</evidence>
<dbReference type="PROSITE" id="PS50995">
    <property type="entry name" value="HTH_MARR_2"/>
    <property type="match status" value="1"/>
</dbReference>
<reference evidence="2" key="1">
    <citation type="submission" date="2021-04" db="EMBL/GenBank/DDBJ databases">
        <title>Microbacterium tenobrionis sp. nov. and Microbacterium allomyrinae sp. nov., isolated from larvae of Tenobrio molitor and Allomyrina dichotoma, respectively.</title>
        <authorList>
            <person name="Lee S.D."/>
        </authorList>
    </citation>
    <scope>NUCLEOTIDE SEQUENCE</scope>
    <source>
        <strain evidence="2">YMB-B2</strain>
    </source>
</reference>
<sequence length="149" mass="16724">MDDVELDRSNILRSLVTISRRGVADARSGGTPLSITDQSIVGYIAERPGVRSTDIAQDFRLNRSTVSRQLAGLMRLGLVRERSDSGGRGRPLELTEAGEHAYRETLKVLQRVIDEHLTGWSDAEIARFARDLERFNKESLTRATKKERS</sequence>
<organism evidence="2 3">
    <name type="scientific">Microbacterium tenebrionis</name>
    <dbReference type="NCBI Taxonomy" id="2830665"/>
    <lineage>
        <taxon>Bacteria</taxon>
        <taxon>Bacillati</taxon>
        <taxon>Actinomycetota</taxon>
        <taxon>Actinomycetes</taxon>
        <taxon>Micrococcales</taxon>
        <taxon>Microbacteriaceae</taxon>
        <taxon>Microbacterium</taxon>
    </lineage>
</organism>